<keyword evidence="2" id="KW-1185">Reference proteome</keyword>
<comment type="caution">
    <text evidence="1">The sequence shown here is derived from an EMBL/GenBank/DDBJ whole genome shotgun (WGS) entry which is preliminary data.</text>
</comment>
<accession>A0A232ERS0</accession>
<organism evidence="1 2">
    <name type="scientific">Trichomalopsis sarcophagae</name>
    <dbReference type="NCBI Taxonomy" id="543379"/>
    <lineage>
        <taxon>Eukaryota</taxon>
        <taxon>Metazoa</taxon>
        <taxon>Ecdysozoa</taxon>
        <taxon>Arthropoda</taxon>
        <taxon>Hexapoda</taxon>
        <taxon>Insecta</taxon>
        <taxon>Pterygota</taxon>
        <taxon>Neoptera</taxon>
        <taxon>Endopterygota</taxon>
        <taxon>Hymenoptera</taxon>
        <taxon>Apocrita</taxon>
        <taxon>Proctotrupomorpha</taxon>
        <taxon>Chalcidoidea</taxon>
        <taxon>Pteromalidae</taxon>
        <taxon>Pteromalinae</taxon>
        <taxon>Trichomalopsis</taxon>
    </lineage>
</organism>
<evidence type="ECO:0000313" key="2">
    <source>
        <dbReference type="Proteomes" id="UP000215335"/>
    </source>
</evidence>
<reference evidence="1 2" key="1">
    <citation type="journal article" date="2017" name="Curr. Biol.">
        <title>The Evolution of Venom by Co-option of Single-Copy Genes.</title>
        <authorList>
            <person name="Martinson E.O."/>
            <person name="Mrinalini"/>
            <person name="Kelkar Y.D."/>
            <person name="Chang C.H."/>
            <person name="Werren J.H."/>
        </authorList>
    </citation>
    <scope>NUCLEOTIDE SEQUENCE [LARGE SCALE GENOMIC DNA]</scope>
    <source>
        <strain evidence="1 2">Alberta</strain>
        <tissue evidence="1">Whole body</tissue>
    </source>
</reference>
<dbReference type="EMBL" id="NNAY01002569">
    <property type="protein sequence ID" value="OXU21031.1"/>
    <property type="molecule type" value="Genomic_DNA"/>
</dbReference>
<evidence type="ECO:0000313" key="1">
    <source>
        <dbReference type="EMBL" id="OXU21031.1"/>
    </source>
</evidence>
<dbReference type="AlphaFoldDB" id="A0A232ERS0"/>
<name>A0A232ERS0_9HYME</name>
<gene>
    <name evidence="1" type="ORF">TSAR_011511</name>
</gene>
<proteinExistence type="predicted"/>
<sequence>MSLFCDLCVENGLRNIRREQIGTRAIMSNRAYVYTQPQRNATFVEESGFWIEWTRQFRH</sequence>
<protein>
    <submittedName>
        <fullName evidence="1">Uncharacterized protein</fullName>
    </submittedName>
</protein>
<dbReference type="Proteomes" id="UP000215335">
    <property type="component" value="Unassembled WGS sequence"/>
</dbReference>